<sequence length="104" mass="10624">MMFSSELARHGGHSLFSLHRTSAGAAMAVASAANAIPNVIKAAVAAAIDLPLQSGVEKRTWVGWGLMGDGGFGGGGAGEENRRQALTEMAIVRFLAAKPCSGDI</sequence>
<dbReference type="EMBL" id="JADCNL010000003">
    <property type="protein sequence ID" value="KAG0489364.1"/>
    <property type="molecule type" value="Genomic_DNA"/>
</dbReference>
<reference evidence="1 2" key="1">
    <citation type="journal article" date="2020" name="Nat. Food">
        <title>A phased Vanilla planifolia genome enables genetic improvement of flavour and production.</title>
        <authorList>
            <person name="Hasing T."/>
            <person name="Tang H."/>
            <person name="Brym M."/>
            <person name="Khazi F."/>
            <person name="Huang T."/>
            <person name="Chambers A.H."/>
        </authorList>
    </citation>
    <scope>NUCLEOTIDE SEQUENCE [LARGE SCALE GENOMIC DNA]</scope>
    <source>
        <tissue evidence="1">Leaf</tissue>
    </source>
</reference>
<dbReference type="OrthoDB" id="1864854at2759"/>
<accession>A0A835RDZ1</accession>
<keyword evidence="2" id="KW-1185">Reference proteome</keyword>
<evidence type="ECO:0000313" key="2">
    <source>
        <dbReference type="Proteomes" id="UP000636800"/>
    </source>
</evidence>
<name>A0A835RDZ1_VANPL</name>
<organism evidence="1 2">
    <name type="scientific">Vanilla planifolia</name>
    <name type="common">Vanilla</name>
    <dbReference type="NCBI Taxonomy" id="51239"/>
    <lineage>
        <taxon>Eukaryota</taxon>
        <taxon>Viridiplantae</taxon>
        <taxon>Streptophyta</taxon>
        <taxon>Embryophyta</taxon>
        <taxon>Tracheophyta</taxon>
        <taxon>Spermatophyta</taxon>
        <taxon>Magnoliopsida</taxon>
        <taxon>Liliopsida</taxon>
        <taxon>Asparagales</taxon>
        <taxon>Orchidaceae</taxon>
        <taxon>Vanilloideae</taxon>
        <taxon>Vanilleae</taxon>
        <taxon>Vanilla</taxon>
    </lineage>
</organism>
<comment type="caution">
    <text evidence="1">The sequence shown here is derived from an EMBL/GenBank/DDBJ whole genome shotgun (WGS) entry which is preliminary data.</text>
</comment>
<proteinExistence type="predicted"/>
<protein>
    <submittedName>
        <fullName evidence="1">Uncharacterized protein</fullName>
    </submittedName>
</protein>
<gene>
    <name evidence="1" type="ORF">HPP92_008175</name>
</gene>
<dbReference type="Proteomes" id="UP000636800">
    <property type="component" value="Chromosome 3"/>
</dbReference>
<evidence type="ECO:0000313" key="1">
    <source>
        <dbReference type="EMBL" id="KAG0489364.1"/>
    </source>
</evidence>
<dbReference type="AlphaFoldDB" id="A0A835RDZ1"/>